<keyword evidence="4" id="KW-1185">Reference proteome</keyword>
<feature type="domain" description="IstB-like ATP-binding" evidence="1">
    <location>
        <begin position="156"/>
        <end position="267"/>
    </location>
</feature>
<sequence>MEDLSRNLSEIMNRRHLNQRFDDLMTQVRQDPEVQQFLQAHQAELAPDALTRSAAKLYEFVQERQKLQRHETTLAPGYEPQLIVNQHYVDVTYVPTEKLVAQRQAAALKNRVQAISMPKNIRSARLDQFYPENRVTALRLAADFVQAYVQKPKSFHQGLYLYGSFGVGKTYLLGAIANELATYGFQSTLVHFPSFTVEMKGAIGENNLTEKLAAIKQAPILMLDDIGADSISSWSRDDILGVILQYRMQEELATFFSSNFSMQQLEQEHLTVTRGASEPLKAKRIMERIRFLSQEVKLVGRNRRQAP</sequence>
<dbReference type="Gene3D" id="3.40.50.300">
    <property type="entry name" value="P-loop containing nucleotide triphosphate hydrolases"/>
    <property type="match status" value="1"/>
</dbReference>
<dbReference type="OrthoDB" id="61127at2"/>
<protein>
    <submittedName>
        <fullName evidence="3">Primosomal protein DnaI</fullName>
    </submittedName>
</protein>
<evidence type="ECO:0000313" key="3">
    <source>
        <dbReference type="EMBL" id="KRK40010.1"/>
    </source>
</evidence>
<dbReference type="Proteomes" id="UP000051461">
    <property type="component" value="Unassembled WGS sequence"/>
</dbReference>
<dbReference type="NCBIfam" id="NF006505">
    <property type="entry name" value="PRK08939.1"/>
    <property type="match status" value="1"/>
</dbReference>
<comment type="caution">
    <text evidence="3">The sequence shown here is derived from an EMBL/GenBank/DDBJ whole genome shotgun (WGS) entry which is preliminary data.</text>
</comment>
<feature type="domain" description="Primosomal DnaI N-terminal" evidence="2">
    <location>
        <begin position="1"/>
        <end position="93"/>
    </location>
</feature>
<proteinExistence type="predicted"/>
<dbReference type="SUPFAM" id="SSF52540">
    <property type="entry name" value="P-loop containing nucleoside triphosphate hydrolases"/>
    <property type="match status" value="1"/>
</dbReference>
<dbReference type="GO" id="GO:0005524">
    <property type="term" value="F:ATP binding"/>
    <property type="evidence" value="ECO:0007669"/>
    <property type="project" value="InterPro"/>
</dbReference>
<name>A0A0R1H8W4_9LACO</name>
<dbReference type="RefSeq" id="WP_057903990.1">
    <property type="nucleotide sequence ID" value="NZ_AZDA01000026.1"/>
</dbReference>
<reference evidence="3 4" key="1">
    <citation type="journal article" date="2015" name="Genome Announc.">
        <title>Expanding the biotechnology potential of lactobacilli through comparative genomics of 213 strains and associated genera.</title>
        <authorList>
            <person name="Sun Z."/>
            <person name="Harris H.M."/>
            <person name="McCann A."/>
            <person name="Guo C."/>
            <person name="Argimon S."/>
            <person name="Zhang W."/>
            <person name="Yang X."/>
            <person name="Jeffery I.B."/>
            <person name="Cooney J.C."/>
            <person name="Kagawa T.F."/>
            <person name="Liu W."/>
            <person name="Song Y."/>
            <person name="Salvetti E."/>
            <person name="Wrobel A."/>
            <person name="Rasinkangas P."/>
            <person name="Parkhill J."/>
            <person name="Rea M.C."/>
            <person name="O'Sullivan O."/>
            <person name="Ritari J."/>
            <person name="Douillard F.P."/>
            <person name="Paul Ross R."/>
            <person name="Yang R."/>
            <person name="Briner A.E."/>
            <person name="Felis G.E."/>
            <person name="de Vos W.M."/>
            <person name="Barrangou R."/>
            <person name="Klaenhammer T.R."/>
            <person name="Caufield P.W."/>
            <person name="Cui Y."/>
            <person name="Zhang H."/>
            <person name="O'Toole P.W."/>
        </authorList>
    </citation>
    <scope>NUCLEOTIDE SEQUENCE [LARGE SCALE GENOMIC DNA]</scope>
    <source>
        <strain evidence="3 4">DSM 20003</strain>
    </source>
</reference>
<dbReference type="EMBL" id="AZDA01000026">
    <property type="protein sequence ID" value="KRK40010.1"/>
    <property type="molecule type" value="Genomic_DNA"/>
</dbReference>
<organism evidence="3 4">
    <name type="scientific">Loigolactobacillus bifermentans DSM 20003</name>
    <dbReference type="NCBI Taxonomy" id="1423726"/>
    <lineage>
        <taxon>Bacteria</taxon>
        <taxon>Bacillati</taxon>
        <taxon>Bacillota</taxon>
        <taxon>Bacilli</taxon>
        <taxon>Lactobacillales</taxon>
        <taxon>Lactobacillaceae</taxon>
        <taxon>Loigolactobacillus</taxon>
    </lineage>
</organism>
<dbReference type="Pfam" id="PF07319">
    <property type="entry name" value="DnaI_N"/>
    <property type="match status" value="1"/>
</dbReference>
<evidence type="ECO:0000313" key="4">
    <source>
        <dbReference type="Proteomes" id="UP000051461"/>
    </source>
</evidence>
<dbReference type="PATRIC" id="fig|1423726.3.peg.1876"/>
<dbReference type="GO" id="GO:0006260">
    <property type="term" value="P:DNA replication"/>
    <property type="evidence" value="ECO:0007669"/>
    <property type="project" value="TreeGrafter"/>
</dbReference>
<gene>
    <name evidence="3" type="ORF">FC07_GL001809</name>
</gene>
<dbReference type="InterPro" id="IPR027417">
    <property type="entry name" value="P-loop_NTPase"/>
</dbReference>
<dbReference type="STRING" id="1423726.FC07_GL001809"/>
<dbReference type="PANTHER" id="PTHR30050">
    <property type="entry name" value="CHROMOSOMAL REPLICATION INITIATOR PROTEIN DNAA"/>
    <property type="match status" value="1"/>
</dbReference>
<evidence type="ECO:0000259" key="2">
    <source>
        <dbReference type="Pfam" id="PF07319"/>
    </source>
</evidence>
<dbReference type="InterPro" id="IPR002611">
    <property type="entry name" value="IstB_ATP-bd"/>
</dbReference>
<evidence type="ECO:0000259" key="1">
    <source>
        <dbReference type="Pfam" id="PF01695"/>
    </source>
</evidence>
<dbReference type="AlphaFoldDB" id="A0A0R1H8W4"/>
<dbReference type="CDD" id="cd00009">
    <property type="entry name" value="AAA"/>
    <property type="match status" value="1"/>
</dbReference>
<dbReference type="PANTHER" id="PTHR30050:SF8">
    <property type="entry name" value="PRIMOSOMAL PROTEIN DNAI"/>
    <property type="match status" value="1"/>
</dbReference>
<accession>A0A0R1H8W4</accession>
<dbReference type="InterPro" id="IPR009928">
    <property type="entry name" value="DnaI_N"/>
</dbReference>
<dbReference type="Pfam" id="PF01695">
    <property type="entry name" value="IstB_IS21"/>
    <property type="match status" value="1"/>
</dbReference>